<reference evidence="3" key="1">
    <citation type="journal article" date="2018" name="Genome Biol. Evol.">
        <title>Genomics and development of Lentinus tigrinus, a white-rot wood-decaying mushroom with dimorphic fruiting bodies.</title>
        <authorList>
            <person name="Wu B."/>
            <person name="Xu Z."/>
            <person name="Knudson A."/>
            <person name="Carlson A."/>
            <person name="Chen N."/>
            <person name="Kovaka S."/>
            <person name="LaButti K."/>
            <person name="Lipzen A."/>
            <person name="Pennachio C."/>
            <person name="Riley R."/>
            <person name="Schakwitz W."/>
            <person name="Umezawa K."/>
            <person name="Ohm R.A."/>
            <person name="Grigoriev I.V."/>
            <person name="Nagy L.G."/>
            <person name="Gibbons J."/>
            <person name="Hibbett D."/>
        </authorList>
    </citation>
    <scope>NUCLEOTIDE SEQUENCE [LARGE SCALE GENOMIC DNA]</scope>
    <source>
        <strain evidence="3">ALCF2SS1-6</strain>
    </source>
</reference>
<sequence>MAFFISVWCFAPLRLNSSTSINMVATHPDHSSQRPRTRVLPSRPHVPSPRHLSLTLEPLRLLCPDLTAEQARRHPIRETIALYVDSQGVSHPSLLLSTGACVFDSIHVSLLYVLVVDLHRYKGVDAGARAVSLKH</sequence>
<name>A0A5C2SC25_9APHY</name>
<keyword evidence="4" id="KW-1185">Reference proteome</keyword>
<gene>
    <name evidence="3" type="ORF">L227DRAFT_574981</name>
</gene>
<evidence type="ECO:0000256" key="2">
    <source>
        <dbReference type="SAM" id="SignalP"/>
    </source>
</evidence>
<dbReference type="Proteomes" id="UP000313359">
    <property type="component" value="Unassembled WGS sequence"/>
</dbReference>
<proteinExistence type="predicted"/>
<feature type="region of interest" description="Disordered" evidence="1">
    <location>
        <begin position="26"/>
        <end position="45"/>
    </location>
</feature>
<evidence type="ECO:0000313" key="4">
    <source>
        <dbReference type="Proteomes" id="UP000313359"/>
    </source>
</evidence>
<dbReference type="AlphaFoldDB" id="A0A5C2SC25"/>
<keyword evidence="2" id="KW-0732">Signal</keyword>
<protein>
    <submittedName>
        <fullName evidence="3">Uncharacterized protein</fullName>
    </submittedName>
</protein>
<evidence type="ECO:0000313" key="3">
    <source>
        <dbReference type="EMBL" id="RPD60818.1"/>
    </source>
</evidence>
<feature type="signal peptide" evidence="2">
    <location>
        <begin position="1"/>
        <end position="18"/>
    </location>
</feature>
<accession>A0A5C2SC25</accession>
<organism evidence="3 4">
    <name type="scientific">Lentinus tigrinus ALCF2SS1-6</name>
    <dbReference type="NCBI Taxonomy" id="1328759"/>
    <lineage>
        <taxon>Eukaryota</taxon>
        <taxon>Fungi</taxon>
        <taxon>Dikarya</taxon>
        <taxon>Basidiomycota</taxon>
        <taxon>Agaricomycotina</taxon>
        <taxon>Agaricomycetes</taxon>
        <taxon>Polyporales</taxon>
        <taxon>Polyporaceae</taxon>
        <taxon>Lentinus</taxon>
    </lineage>
</organism>
<evidence type="ECO:0000256" key="1">
    <source>
        <dbReference type="SAM" id="MobiDB-lite"/>
    </source>
</evidence>
<feature type="chain" id="PRO_5022756596" evidence="2">
    <location>
        <begin position="19"/>
        <end position="135"/>
    </location>
</feature>
<dbReference type="EMBL" id="ML122264">
    <property type="protein sequence ID" value="RPD60818.1"/>
    <property type="molecule type" value="Genomic_DNA"/>
</dbReference>